<organism evidence="2 3">
    <name type="scientific">Prunus yedoensis var. nudiflora</name>
    <dbReference type="NCBI Taxonomy" id="2094558"/>
    <lineage>
        <taxon>Eukaryota</taxon>
        <taxon>Viridiplantae</taxon>
        <taxon>Streptophyta</taxon>
        <taxon>Embryophyta</taxon>
        <taxon>Tracheophyta</taxon>
        <taxon>Spermatophyta</taxon>
        <taxon>Magnoliopsida</taxon>
        <taxon>eudicotyledons</taxon>
        <taxon>Gunneridae</taxon>
        <taxon>Pentapetalae</taxon>
        <taxon>rosids</taxon>
        <taxon>fabids</taxon>
        <taxon>Rosales</taxon>
        <taxon>Rosaceae</taxon>
        <taxon>Amygdaloideae</taxon>
        <taxon>Amygdaleae</taxon>
        <taxon>Prunus</taxon>
    </lineage>
</organism>
<feature type="region of interest" description="Disordered" evidence="1">
    <location>
        <begin position="132"/>
        <end position="171"/>
    </location>
</feature>
<feature type="compositionally biased region" description="Basic and acidic residues" evidence="1">
    <location>
        <begin position="1"/>
        <end position="10"/>
    </location>
</feature>
<proteinExistence type="predicted"/>
<evidence type="ECO:0000256" key="1">
    <source>
        <dbReference type="SAM" id="MobiDB-lite"/>
    </source>
</evidence>
<name>A0A314YT61_PRUYE</name>
<dbReference type="Proteomes" id="UP000250321">
    <property type="component" value="Unassembled WGS sequence"/>
</dbReference>
<feature type="region of interest" description="Disordered" evidence="1">
    <location>
        <begin position="1"/>
        <end position="42"/>
    </location>
</feature>
<reference evidence="2 3" key="1">
    <citation type="submission" date="2018-02" db="EMBL/GenBank/DDBJ databases">
        <title>Draft genome of wild Prunus yedoensis var. nudiflora.</title>
        <authorList>
            <person name="Baek S."/>
            <person name="Kim J.-H."/>
            <person name="Choi K."/>
            <person name="Kim G.-B."/>
            <person name="Cho A."/>
            <person name="Jang H."/>
            <person name="Shin C.-H."/>
            <person name="Yu H.-J."/>
            <person name="Mun J.-H."/>
        </authorList>
    </citation>
    <scope>NUCLEOTIDE SEQUENCE [LARGE SCALE GENOMIC DNA]</scope>
    <source>
        <strain evidence="3">cv. Jeju island</strain>
        <tissue evidence="2">Leaf</tissue>
    </source>
</reference>
<keyword evidence="3" id="KW-1185">Reference proteome</keyword>
<dbReference type="OrthoDB" id="686202at2759"/>
<gene>
    <name evidence="2" type="ORF">Pyn_24975</name>
</gene>
<sequence length="238" mass="26742">MVQLHTHHDPAPAQQKPSNQVEKTARVGHPHPQPSDHHLNQGLLPIGRAEKGWGFSDAAGEDKHKEHNKQDCGLVQVYVVVDPWVWCGWFFRKESILGAETLMGFASGSSSFSHRAVGRWCEGEKAFPLKKRRGSFGRGANMEEKDRKSMKTKMNKKCATQQQNDDVRSKRMKRPNTALIMPILLFVVIRVQQRRGQEAAVHSWRGRGAVELMEEDGGVASKLLLATLFASITWAREG</sequence>
<protein>
    <submittedName>
        <fullName evidence="2">Uncharacterized protein</fullName>
    </submittedName>
</protein>
<dbReference type="AlphaFoldDB" id="A0A314YT61"/>
<evidence type="ECO:0000313" key="2">
    <source>
        <dbReference type="EMBL" id="PQQ11535.1"/>
    </source>
</evidence>
<evidence type="ECO:0000313" key="3">
    <source>
        <dbReference type="Proteomes" id="UP000250321"/>
    </source>
</evidence>
<dbReference type="EMBL" id="PJQY01000393">
    <property type="protein sequence ID" value="PQQ11535.1"/>
    <property type="molecule type" value="Genomic_DNA"/>
</dbReference>
<comment type="caution">
    <text evidence="2">The sequence shown here is derived from an EMBL/GenBank/DDBJ whole genome shotgun (WGS) entry which is preliminary data.</text>
</comment>
<accession>A0A314YT61</accession>